<evidence type="ECO:0000313" key="5">
    <source>
        <dbReference type="EMBL" id="PMS35049.1"/>
    </source>
</evidence>
<keyword evidence="5" id="KW-0547">Nucleotide-binding</keyword>
<protein>
    <recommendedName>
        <fullName evidence="2">histidine kinase</fullName>
        <ecNumber evidence="2">2.7.13.3</ecNumber>
    </recommendedName>
</protein>
<evidence type="ECO:0000313" key="6">
    <source>
        <dbReference type="Proteomes" id="UP000235777"/>
    </source>
</evidence>
<evidence type="ECO:0000259" key="4">
    <source>
        <dbReference type="PROSITE" id="PS50109"/>
    </source>
</evidence>
<reference evidence="5 6" key="1">
    <citation type="submission" date="2018-01" db="EMBL/GenBank/DDBJ databases">
        <title>Whole genome analyses suggest that Burkholderia sensu lato contains two further novel genera in the rhizoxinica-symbiotica group Mycetohabitans gen. nov., and Trinickia gen. nov.: implications for the evolution of diazotrophy and nodulation in the Burkholderiaceae.</title>
        <authorList>
            <person name="Estrada-de los Santos P."/>
            <person name="Palmer M."/>
            <person name="Chavez-Ramirez B."/>
            <person name="Beukes C."/>
            <person name="Steenkamp E.T."/>
            <person name="Hirsch A.M."/>
            <person name="Manyaka P."/>
            <person name="Maluk M."/>
            <person name="Lafos M."/>
            <person name="Crook M."/>
            <person name="Gross E."/>
            <person name="Simon M.F."/>
            <person name="Bueno dos Reis Junior F."/>
            <person name="Poole P.S."/>
            <person name="Venter S.N."/>
            <person name="James E.K."/>
        </authorList>
    </citation>
    <scope>NUCLEOTIDE SEQUENCE [LARGE SCALE GENOMIC DNA]</scope>
    <source>
        <strain evidence="5 6">JPY 581</strain>
    </source>
</reference>
<comment type="catalytic activity">
    <reaction evidence="1">
        <text>ATP + protein L-histidine = ADP + protein N-phospho-L-histidine.</text>
        <dbReference type="EC" id="2.7.13.3"/>
    </reaction>
</comment>
<sequence length="125" mass="13919">MDGKANSKQVTLHVEASDTQPHVWADRSALFVLLKNLVENAINVSPVSGVVVLTIEQASIRVEDEGPGIRLEHLPFLFDRFWRAPESQYDGAGLGLAICREIAVAHQWRLTVNVLKTGTRFSVWL</sequence>
<dbReference type="EMBL" id="PNYC01000013">
    <property type="protein sequence ID" value="PMS35049.1"/>
    <property type="molecule type" value="Genomic_DNA"/>
</dbReference>
<dbReference type="RefSeq" id="WP_018444348.1">
    <property type="nucleotide sequence ID" value="NZ_KB890220.1"/>
</dbReference>
<comment type="caution">
    <text evidence="5">The sequence shown here is derived from an EMBL/GenBank/DDBJ whole genome shotgun (WGS) entry which is preliminary data.</text>
</comment>
<evidence type="ECO:0000256" key="3">
    <source>
        <dbReference type="ARBA" id="ARBA00022553"/>
    </source>
</evidence>
<evidence type="ECO:0000256" key="2">
    <source>
        <dbReference type="ARBA" id="ARBA00012438"/>
    </source>
</evidence>
<proteinExistence type="predicted"/>
<dbReference type="InterPro" id="IPR036890">
    <property type="entry name" value="HATPase_C_sf"/>
</dbReference>
<feature type="domain" description="Histidine kinase" evidence="4">
    <location>
        <begin position="1"/>
        <end position="125"/>
    </location>
</feature>
<dbReference type="AlphaFoldDB" id="A0A2N7WZY9"/>
<evidence type="ECO:0000256" key="1">
    <source>
        <dbReference type="ARBA" id="ARBA00000085"/>
    </source>
</evidence>
<dbReference type="GO" id="GO:0005524">
    <property type="term" value="F:ATP binding"/>
    <property type="evidence" value="ECO:0007669"/>
    <property type="project" value="UniProtKB-KW"/>
</dbReference>
<name>A0A2N7WZY9_9BURK</name>
<dbReference type="PRINTS" id="PR00344">
    <property type="entry name" value="BCTRLSENSOR"/>
</dbReference>
<dbReference type="OrthoDB" id="9809567at2"/>
<keyword evidence="5" id="KW-0067">ATP-binding</keyword>
<dbReference type="SMART" id="SM00387">
    <property type="entry name" value="HATPase_c"/>
    <property type="match status" value="1"/>
</dbReference>
<dbReference type="Pfam" id="PF02518">
    <property type="entry name" value="HATPase_c"/>
    <property type="match status" value="1"/>
</dbReference>
<keyword evidence="6" id="KW-1185">Reference proteome</keyword>
<dbReference type="PROSITE" id="PS50109">
    <property type="entry name" value="HIS_KIN"/>
    <property type="match status" value="1"/>
</dbReference>
<dbReference type="InterPro" id="IPR003594">
    <property type="entry name" value="HATPase_dom"/>
</dbReference>
<dbReference type="Proteomes" id="UP000235777">
    <property type="component" value="Unassembled WGS sequence"/>
</dbReference>
<dbReference type="STRING" id="863227.GCA_000373005_05728"/>
<dbReference type="PANTHER" id="PTHR43547">
    <property type="entry name" value="TWO-COMPONENT HISTIDINE KINASE"/>
    <property type="match status" value="1"/>
</dbReference>
<dbReference type="GO" id="GO:0000155">
    <property type="term" value="F:phosphorelay sensor kinase activity"/>
    <property type="evidence" value="ECO:0007669"/>
    <property type="project" value="TreeGrafter"/>
</dbReference>
<dbReference type="InterPro" id="IPR004358">
    <property type="entry name" value="Sig_transdc_His_kin-like_C"/>
</dbReference>
<dbReference type="InterPro" id="IPR005467">
    <property type="entry name" value="His_kinase_dom"/>
</dbReference>
<accession>A0A2N7WZY9</accession>
<organism evidence="5 6">
    <name type="scientific">Trinickia symbiotica</name>
    <dbReference type="NCBI Taxonomy" id="863227"/>
    <lineage>
        <taxon>Bacteria</taxon>
        <taxon>Pseudomonadati</taxon>
        <taxon>Pseudomonadota</taxon>
        <taxon>Betaproteobacteria</taxon>
        <taxon>Burkholderiales</taxon>
        <taxon>Burkholderiaceae</taxon>
        <taxon>Trinickia</taxon>
    </lineage>
</organism>
<gene>
    <name evidence="5" type="ORF">C0Z20_20085</name>
</gene>
<dbReference type="EC" id="2.7.13.3" evidence="2"/>
<dbReference type="PANTHER" id="PTHR43547:SF2">
    <property type="entry name" value="HYBRID SIGNAL TRANSDUCTION HISTIDINE KINASE C"/>
    <property type="match status" value="1"/>
</dbReference>
<dbReference type="SUPFAM" id="SSF55874">
    <property type="entry name" value="ATPase domain of HSP90 chaperone/DNA topoisomerase II/histidine kinase"/>
    <property type="match status" value="1"/>
</dbReference>
<dbReference type="Gene3D" id="3.30.565.10">
    <property type="entry name" value="Histidine kinase-like ATPase, C-terminal domain"/>
    <property type="match status" value="1"/>
</dbReference>
<keyword evidence="3" id="KW-0597">Phosphoprotein</keyword>